<dbReference type="OrthoDB" id="5328981at2"/>
<feature type="transmembrane region" description="Helical" evidence="6">
    <location>
        <begin position="12"/>
        <end position="33"/>
    </location>
</feature>
<dbReference type="GO" id="GO:0140359">
    <property type="term" value="F:ABC-type transporter activity"/>
    <property type="evidence" value="ECO:0007669"/>
    <property type="project" value="InterPro"/>
</dbReference>
<dbReference type="RefSeq" id="WP_115578772.1">
    <property type="nucleotide sequence ID" value="NZ_NXLX01000005.1"/>
</dbReference>
<dbReference type="Gene3D" id="3.40.1710.10">
    <property type="entry name" value="abc type-2 transporter like domain"/>
    <property type="match status" value="1"/>
</dbReference>
<dbReference type="InterPro" id="IPR051449">
    <property type="entry name" value="ABC-2_transporter_component"/>
</dbReference>
<evidence type="ECO:0000259" key="7">
    <source>
        <dbReference type="Pfam" id="PF12698"/>
    </source>
</evidence>
<feature type="transmembrane region" description="Helical" evidence="6">
    <location>
        <begin position="332"/>
        <end position="353"/>
    </location>
</feature>
<name>A0A3D8J9W2_9HELI</name>
<comment type="caution">
    <text evidence="8">The sequence shown here is derived from an EMBL/GenBank/DDBJ whole genome shotgun (WGS) entry which is preliminary data.</text>
</comment>
<feature type="transmembrane region" description="Helical" evidence="6">
    <location>
        <begin position="246"/>
        <end position="265"/>
    </location>
</feature>
<keyword evidence="4 6" id="KW-1133">Transmembrane helix</keyword>
<feature type="transmembrane region" description="Helical" evidence="6">
    <location>
        <begin position="277"/>
        <end position="296"/>
    </location>
</feature>
<keyword evidence="2" id="KW-1003">Cell membrane</keyword>
<evidence type="ECO:0000256" key="4">
    <source>
        <dbReference type="ARBA" id="ARBA00022989"/>
    </source>
</evidence>
<evidence type="ECO:0000256" key="1">
    <source>
        <dbReference type="ARBA" id="ARBA00004651"/>
    </source>
</evidence>
<keyword evidence="5 6" id="KW-0472">Membrane</keyword>
<feature type="transmembrane region" description="Helical" evidence="6">
    <location>
        <begin position="176"/>
        <end position="198"/>
    </location>
</feature>
<dbReference type="PANTHER" id="PTHR30294:SF47">
    <property type="entry name" value="INNER MEMBRANE TRANSPORT PERMEASE YHHJ"/>
    <property type="match status" value="1"/>
</dbReference>
<keyword evidence="9" id="KW-1185">Reference proteome</keyword>
<gene>
    <name evidence="8" type="ORF">CQA57_03085</name>
</gene>
<evidence type="ECO:0000256" key="2">
    <source>
        <dbReference type="ARBA" id="ARBA00022475"/>
    </source>
</evidence>
<evidence type="ECO:0000313" key="8">
    <source>
        <dbReference type="EMBL" id="RDU74090.1"/>
    </source>
</evidence>
<keyword evidence="3 6" id="KW-0812">Transmembrane</keyword>
<evidence type="ECO:0000256" key="6">
    <source>
        <dbReference type="SAM" id="Phobius"/>
    </source>
</evidence>
<evidence type="ECO:0000313" key="9">
    <source>
        <dbReference type="Proteomes" id="UP000256695"/>
    </source>
</evidence>
<dbReference type="Pfam" id="PF12698">
    <property type="entry name" value="ABC2_membrane_3"/>
    <property type="match status" value="1"/>
</dbReference>
<feature type="domain" description="ABC-2 type transporter transmembrane" evidence="7">
    <location>
        <begin position="12"/>
        <end position="338"/>
    </location>
</feature>
<organism evidence="8 9">
    <name type="scientific">Helicobacter anseris</name>
    <dbReference type="NCBI Taxonomy" id="375926"/>
    <lineage>
        <taxon>Bacteria</taxon>
        <taxon>Pseudomonadati</taxon>
        <taxon>Campylobacterota</taxon>
        <taxon>Epsilonproteobacteria</taxon>
        <taxon>Campylobacterales</taxon>
        <taxon>Helicobacteraceae</taxon>
        <taxon>Helicobacter</taxon>
    </lineage>
</organism>
<feature type="transmembrane region" description="Helical" evidence="6">
    <location>
        <begin position="219"/>
        <end position="240"/>
    </location>
</feature>
<dbReference type="EMBL" id="NXLX01000005">
    <property type="protein sequence ID" value="RDU74090.1"/>
    <property type="molecule type" value="Genomic_DNA"/>
</dbReference>
<evidence type="ECO:0000256" key="5">
    <source>
        <dbReference type="ARBA" id="ARBA00023136"/>
    </source>
</evidence>
<dbReference type="Proteomes" id="UP000256695">
    <property type="component" value="Unassembled WGS sequence"/>
</dbReference>
<comment type="subcellular location">
    <subcellularLocation>
        <location evidence="1">Cell membrane</location>
        <topology evidence="1">Multi-pass membrane protein</topology>
    </subcellularLocation>
</comment>
<protein>
    <submittedName>
        <fullName evidence="8">ABC transporter permease</fullName>
    </submittedName>
</protein>
<accession>A0A3D8J9W2</accession>
<dbReference type="PANTHER" id="PTHR30294">
    <property type="entry name" value="MEMBRANE COMPONENT OF ABC TRANSPORTER YHHJ-RELATED"/>
    <property type="match status" value="1"/>
</dbReference>
<proteinExistence type="predicted"/>
<dbReference type="GO" id="GO:0005886">
    <property type="term" value="C:plasma membrane"/>
    <property type="evidence" value="ECO:0007669"/>
    <property type="project" value="UniProtKB-SubCell"/>
</dbReference>
<dbReference type="AlphaFoldDB" id="A0A3D8J9W2"/>
<dbReference type="InterPro" id="IPR013525">
    <property type="entry name" value="ABC2_TM"/>
</dbReference>
<reference evidence="8 9" key="1">
    <citation type="submission" date="2018-04" db="EMBL/GenBank/DDBJ databases">
        <title>Novel Campyloabacter and Helicobacter Species and Strains.</title>
        <authorList>
            <person name="Mannion A.J."/>
            <person name="Shen Z."/>
            <person name="Fox J.G."/>
        </authorList>
    </citation>
    <scope>NUCLEOTIDE SEQUENCE [LARGE SCALE GENOMIC DNA]</scope>
    <source>
        <strain evidence="8 9">MIT 04-9362</strain>
    </source>
</reference>
<evidence type="ECO:0000256" key="3">
    <source>
        <dbReference type="ARBA" id="ARBA00022692"/>
    </source>
</evidence>
<sequence>MPPLFWILARNKFLWIVYILMPILLSAIIYSIFADALPRKLPVGVVDMDKSTLSQELIYDMQVSPTFLLKQHYNSIAEAKKDLSDGNIYALAVIPYGLQRGVKMGVEQKVAFYYNTQFILIGKALDNAFLQIMTILNAKIQTGNNLVKTKNMNMALGQSVPILPHINPLFNSKSSYAQFLVTLILPCMWQILVALGLLNLLKYPLRDSLDLWARFSFNLFVFTFWGMAMVFFFSILGYPLVGNVTFLFLGFLMLGICVSGIVLTLQGAYQNATKSIGLIAAYTAPSLAFAGVTYPQSAMDNFAIFWSNILPISYFMKFYFQQANYGGNILDGLKILSQMLPFLLFIPLGFLFYKLKGKI</sequence>